<feature type="domain" description="FAD-binding FR-type" evidence="5">
    <location>
        <begin position="1"/>
        <end position="99"/>
    </location>
</feature>
<evidence type="ECO:0000256" key="4">
    <source>
        <dbReference type="ARBA" id="ARBA00038177"/>
    </source>
</evidence>
<dbReference type="SUPFAM" id="SSF63380">
    <property type="entry name" value="Riboflavin synthase domain-like"/>
    <property type="match status" value="1"/>
</dbReference>
<dbReference type="PRINTS" id="PR00410">
    <property type="entry name" value="PHEHYDRXLASE"/>
</dbReference>
<sequence>MPVINCEVIEIAQLTEFVAKVILKPSEPFEFIAGQYIEVILNENDARPFSIANSPIEKGIIELHIGSAVGDDYTSAALDFLKNNQQVQLKGPSGNAGLQANFDKPTILLAGGTGFSYIKSIADTMLATNLTSPVYFYWGLRNEDAAYQLEEWQAKQTEQFHFIPVIENPTADWKGRNGNVIDAVLADFPNLAEYNVYSAGRFEMVGKARDEFTRVGLDKANMFADAFAFI</sequence>
<dbReference type="InterPro" id="IPR017927">
    <property type="entry name" value="FAD-bd_FR_type"/>
</dbReference>
<dbReference type="CDD" id="cd06189">
    <property type="entry name" value="flavin_oxioreductase"/>
    <property type="match status" value="1"/>
</dbReference>
<accession>A0A0J8GT46</accession>
<comment type="caution">
    <text evidence="6">The sequence shown here is derived from an EMBL/GenBank/DDBJ whole genome shotgun (WGS) entry which is preliminary data.</text>
</comment>
<evidence type="ECO:0000313" key="6">
    <source>
        <dbReference type="EMBL" id="KMT65960.1"/>
    </source>
</evidence>
<dbReference type="PATRIC" id="fig|1513271.3.peg.1177"/>
<dbReference type="PANTHER" id="PTHR47354">
    <property type="entry name" value="NADH OXIDOREDUCTASE HCR"/>
    <property type="match status" value="1"/>
</dbReference>
<dbReference type="STRING" id="1513271.XM47_05750"/>
<dbReference type="SUPFAM" id="SSF52343">
    <property type="entry name" value="Ferredoxin reductase-like, C-terminal NADP-linked domain"/>
    <property type="match status" value="1"/>
</dbReference>
<dbReference type="EMBL" id="LAZL01000007">
    <property type="protein sequence ID" value="KMT65960.1"/>
    <property type="molecule type" value="Genomic_DNA"/>
</dbReference>
<organism evidence="6 7">
    <name type="scientific">Catenovulum maritimum</name>
    <dbReference type="NCBI Taxonomy" id="1513271"/>
    <lineage>
        <taxon>Bacteria</taxon>
        <taxon>Pseudomonadati</taxon>
        <taxon>Pseudomonadota</taxon>
        <taxon>Gammaproteobacteria</taxon>
        <taxon>Alteromonadales</taxon>
        <taxon>Alteromonadaceae</taxon>
        <taxon>Catenovulum</taxon>
    </lineage>
</organism>
<dbReference type="Gene3D" id="3.40.50.80">
    <property type="entry name" value="Nucleotide-binding domain of ferredoxin-NADP reductase (FNR) module"/>
    <property type="match status" value="1"/>
</dbReference>
<dbReference type="Proteomes" id="UP000037600">
    <property type="component" value="Unassembled WGS sequence"/>
</dbReference>
<gene>
    <name evidence="6" type="ORF">XM47_05750</name>
</gene>
<dbReference type="GO" id="GO:0016491">
    <property type="term" value="F:oxidoreductase activity"/>
    <property type="evidence" value="ECO:0007669"/>
    <property type="project" value="UniProtKB-KW"/>
</dbReference>
<dbReference type="NCBIfam" id="NF005963">
    <property type="entry name" value="PRK08051.1"/>
    <property type="match status" value="1"/>
</dbReference>
<evidence type="ECO:0000256" key="3">
    <source>
        <dbReference type="ARBA" id="ARBA00034078"/>
    </source>
</evidence>
<dbReference type="Pfam" id="PF00175">
    <property type="entry name" value="NAD_binding_1"/>
    <property type="match status" value="1"/>
</dbReference>
<evidence type="ECO:0000256" key="2">
    <source>
        <dbReference type="ARBA" id="ARBA00023223"/>
    </source>
</evidence>
<dbReference type="GO" id="GO:0008218">
    <property type="term" value="P:bioluminescence"/>
    <property type="evidence" value="ECO:0007669"/>
    <property type="project" value="UniProtKB-KW"/>
</dbReference>
<dbReference type="Gene3D" id="2.40.30.10">
    <property type="entry name" value="Translation factors"/>
    <property type="match status" value="1"/>
</dbReference>
<dbReference type="InterPro" id="IPR001433">
    <property type="entry name" value="OxRdtase_FAD/NAD-bd"/>
</dbReference>
<name>A0A0J8GT46_9ALTE</name>
<dbReference type="PROSITE" id="PS51384">
    <property type="entry name" value="FAD_FR"/>
    <property type="match status" value="1"/>
</dbReference>
<evidence type="ECO:0000259" key="5">
    <source>
        <dbReference type="PROSITE" id="PS51384"/>
    </source>
</evidence>
<dbReference type="InterPro" id="IPR050415">
    <property type="entry name" value="MRET"/>
</dbReference>
<protein>
    <recommendedName>
        <fullName evidence="5">FAD-binding FR-type domain-containing protein</fullName>
    </recommendedName>
</protein>
<dbReference type="InterPro" id="IPR008333">
    <property type="entry name" value="Cbr1-like_FAD-bd_dom"/>
</dbReference>
<evidence type="ECO:0000313" key="7">
    <source>
        <dbReference type="Proteomes" id="UP000037600"/>
    </source>
</evidence>
<reference evidence="6 7" key="1">
    <citation type="submission" date="2015-04" db="EMBL/GenBank/DDBJ databases">
        <title>Draft Genome Sequence of the Novel Agar-Digesting Marine Bacterium Q1.</title>
        <authorList>
            <person name="Li Y."/>
            <person name="Li D."/>
            <person name="Chen G."/>
            <person name="Du Z."/>
        </authorList>
    </citation>
    <scope>NUCLEOTIDE SEQUENCE [LARGE SCALE GENOMIC DNA]</scope>
    <source>
        <strain evidence="6 7">Q1</strain>
    </source>
</reference>
<dbReference type="OrthoDB" id="9806195at2"/>
<comment type="similarity">
    <text evidence="4">Belongs to the Fre/LuxG FAD/NAD(P) flavoprotein oxidoreductase family.</text>
</comment>
<keyword evidence="1" id="KW-0560">Oxidoreductase</keyword>
<dbReference type="RefSeq" id="WP_048690662.1">
    <property type="nucleotide sequence ID" value="NZ_KQ130485.1"/>
</dbReference>
<proteinExistence type="inferred from homology"/>
<dbReference type="Pfam" id="PF00970">
    <property type="entry name" value="FAD_binding_6"/>
    <property type="match status" value="1"/>
</dbReference>
<dbReference type="AlphaFoldDB" id="A0A0J8GT46"/>
<evidence type="ECO:0000256" key="1">
    <source>
        <dbReference type="ARBA" id="ARBA00023002"/>
    </source>
</evidence>
<keyword evidence="7" id="KW-1185">Reference proteome</keyword>
<dbReference type="PANTHER" id="PTHR47354:SF7">
    <property type="entry name" value="NAD(P)H-FLAVIN REDUCTASE"/>
    <property type="match status" value="1"/>
</dbReference>
<dbReference type="InterPro" id="IPR039261">
    <property type="entry name" value="FNR_nucleotide-bd"/>
</dbReference>
<keyword evidence="2" id="KW-0455">Luminescence</keyword>
<dbReference type="InterPro" id="IPR017938">
    <property type="entry name" value="Riboflavin_synthase-like_b-brl"/>
</dbReference>
<comment type="cofactor">
    <cofactor evidence="3">
        <name>[2Fe-2S] cluster</name>
        <dbReference type="ChEBI" id="CHEBI:190135"/>
    </cofactor>
</comment>